<dbReference type="InterPro" id="IPR029044">
    <property type="entry name" value="Nucleotide-diphossugar_trans"/>
</dbReference>
<evidence type="ECO:0000256" key="7">
    <source>
        <dbReference type="SAM" id="Phobius"/>
    </source>
</evidence>
<dbReference type="GO" id="GO:0006487">
    <property type="term" value="P:protein N-linked glycosylation"/>
    <property type="evidence" value="ECO:0007669"/>
    <property type="project" value="TreeGrafter"/>
</dbReference>
<reference evidence="8 9" key="1">
    <citation type="submission" date="2019-07" db="EMBL/GenBank/DDBJ databases">
        <title>Genome assembly of two rare yeast pathogens: Diutina rugosa and Trichomonascus ciferrii.</title>
        <authorList>
            <person name="Mixao V."/>
            <person name="Saus E."/>
            <person name="Hansen A."/>
            <person name="Lass-Flor C."/>
            <person name="Gabaldon T."/>
        </authorList>
    </citation>
    <scope>NUCLEOTIDE SEQUENCE [LARGE SCALE GENOMIC DNA]</scope>
    <source>
        <strain evidence="8 9">CBS 613</strain>
    </source>
</reference>
<keyword evidence="3" id="KW-0328">Glycosyltransferase</keyword>
<evidence type="ECO:0000256" key="4">
    <source>
        <dbReference type="ARBA" id="ARBA00022679"/>
    </source>
</evidence>
<keyword evidence="7" id="KW-0472">Membrane</keyword>
<dbReference type="RefSeq" id="XP_034010543.1">
    <property type="nucleotide sequence ID" value="XM_034157609.1"/>
</dbReference>
<dbReference type="EMBL" id="SWFT01000146">
    <property type="protein sequence ID" value="KAA8898422.1"/>
    <property type="molecule type" value="Genomic_DNA"/>
</dbReference>
<comment type="caution">
    <text evidence="8">The sequence shown here is derived from an EMBL/GenBank/DDBJ whole genome shotgun (WGS) entry which is preliminary data.</text>
</comment>
<organism evidence="8 9">
    <name type="scientific">Diutina rugosa</name>
    <name type="common">Yeast</name>
    <name type="synonym">Candida rugosa</name>
    <dbReference type="NCBI Taxonomy" id="5481"/>
    <lineage>
        <taxon>Eukaryota</taxon>
        <taxon>Fungi</taxon>
        <taxon>Dikarya</taxon>
        <taxon>Ascomycota</taxon>
        <taxon>Saccharomycotina</taxon>
        <taxon>Pichiomycetes</taxon>
        <taxon>Debaryomycetaceae</taxon>
        <taxon>Diutina</taxon>
    </lineage>
</organism>
<keyword evidence="7" id="KW-1133">Transmembrane helix</keyword>
<evidence type="ECO:0000256" key="3">
    <source>
        <dbReference type="ARBA" id="ARBA00022676"/>
    </source>
</evidence>
<dbReference type="FunFam" id="3.90.550.10:FF:000051">
    <property type="entry name" value="Alpha-1,2-mannosyltransferase (Ktr4)"/>
    <property type="match status" value="1"/>
</dbReference>
<evidence type="ECO:0008006" key="10">
    <source>
        <dbReference type="Google" id="ProtNLM"/>
    </source>
</evidence>
<evidence type="ECO:0000313" key="8">
    <source>
        <dbReference type="EMBL" id="KAA8898422.1"/>
    </source>
</evidence>
<evidence type="ECO:0000256" key="6">
    <source>
        <dbReference type="PIRSR" id="PIRSR018153-1"/>
    </source>
</evidence>
<dbReference type="GO" id="GO:0006493">
    <property type="term" value="P:protein O-linked glycosylation"/>
    <property type="evidence" value="ECO:0007669"/>
    <property type="project" value="TreeGrafter"/>
</dbReference>
<dbReference type="GeneID" id="54783357"/>
<dbReference type="GO" id="GO:0016020">
    <property type="term" value="C:membrane"/>
    <property type="evidence" value="ECO:0007669"/>
    <property type="project" value="UniProtKB-SubCell"/>
</dbReference>
<protein>
    <recommendedName>
        <fullName evidence="10">Glycosyltransferase family 15 protein</fullName>
    </recommendedName>
</protein>
<dbReference type="AlphaFoldDB" id="A0A642UG99"/>
<feature type="transmembrane region" description="Helical" evidence="7">
    <location>
        <begin position="9"/>
        <end position="27"/>
    </location>
</feature>
<keyword evidence="7" id="KW-0812">Transmembrane</keyword>
<dbReference type="VEuPathDB" id="FungiDB:DIURU_004706"/>
<feature type="active site" description="Nucleophile" evidence="6">
    <location>
        <position position="276"/>
    </location>
</feature>
<dbReference type="PIRSF" id="PIRSF018153">
    <property type="entry name" value="Glyco_trans_15"/>
    <property type="match status" value="1"/>
</dbReference>
<dbReference type="PANTHER" id="PTHR31121:SF6">
    <property type="entry name" value="ALPHA-1,2 MANNOSYLTRANSFERASE KTR1"/>
    <property type="match status" value="1"/>
</dbReference>
<dbReference type="InterPro" id="IPR002685">
    <property type="entry name" value="Glyco_trans_15"/>
</dbReference>
<sequence length="389" mass="45740">MVNRSNARIVRFGIFAVILIVCGYILSRGSSYDTVVPSNRESAAQAGSQKQTQQSVVEAKPKKKGKVKATFVTLARNKDLHGLMDSIRSVEDRFNSKYHYDWVFLNDDDFNDEFKKYTSNLVSGQTHYGKIPTEQWSFPEWIDTAKAAAARKKMEEDKVIYGGSISYRHMCRYESGFFFRHPLMDEYEYYWRVEPDIKIFCDIDYDVFQFMKDNDKEYGFTITLPEYKATIPTLWETTQRFIKEFPQYLHKNNFMKWVSDDEGATYNGCHFWSNFEVGSLNFWRSEAYLKYFDYLDKAGGFFYERWGDAPVHSIAVSLFMDKSKIHFFGDVGYFHNPFHQCPFDEATRIKKKCVCNPEKDFTWKDYSCTEEFHTKQGLPKPQGWEAFSG</sequence>
<keyword evidence="9" id="KW-1185">Reference proteome</keyword>
<dbReference type="OrthoDB" id="439943at2759"/>
<accession>A0A642UG99</accession>
<dbReference type="Proteomes" id="UP000449547">
    <property type="component" value="Unassembled WGS sequence"/>
</dbReference>
<evidence type="ECO:0000256" key="1">
    <source>
        <dbReference type="ARBA" id="ARBA00004606"/>
    </source>
</evidence>
<gene>
    <name evidence="8" type="ORF">DIURU_004706</name>
</gene>
<evidence type="ECO:0000256" key="5">
    <source>
        <dbReference type="ARBA" id="ARBA00022968"/>
    </source>
</evidence>
<evidence type="ECO:0000313" key="9">
    <source>
        <dbReference type="Proteomes" id="UP000449547"/>
    </source>
</evidence>
<evidence type="ECO:0000256" key="2">
    <source>
        <dbReference type="ARBA" id="ARBA00007677"/>
    </source>
</evidence>
<proteinExistence type="inferred from homology"/>
<dbReference type="GO" id="GO:0000032">
    <property type="term" value="P:cell wall mannoprotein biosynthetic process"/>
    <property type="evidence" value="ECO:0007669"/>
    <property type="project" value="TreeGrafter"/>
</dbReference>
<comment type="similarity">
    <text evidence="2">Belongs to the glycosyltransferase 15 family.</text>
</comment>
<dbReference type="Gene3D" id="3.90.550.10">
    <property type="entry name" value="Spore Coat Polysaccharide Biosynthesis Protein SpsA, Chain A"/>
    <property type="match status" value="1"/>
</dbReference>
<comment type="subcellular location">
    <subcellularLocation>
        <location evidence="1">Membrane</location>
        <topology evidence="1">Single-pass type II membrane protein</topology>
    </subcellularLocation>
</comment>
<dbReference type="OMA" id="GYRHNPF"/>
<name>A0A642UG99_DIURU</name>
<dbReference type="PANTHER" id="PTHR31121">
    <property type="entry name" value="ALPHA-1,2 MANNOSYLTRANSFERASE KTR1"/>
    <property type="match status" value="1"/>
</dbReference>
<dbReference type="SUPFAM" id="SSF53448">
    <property type="entry name" value="Nucleotide-diphospho-sugar transferases"/>
    <property type="match status" value="1"/>
</dbReference>
<keyword evidence="4" id="KW-0808">Transferase</keyword>
<dbReference type="GO" id="GO:0000026">
    <property type="term" value="F:alpha-1,2-mannosyltransferase activity"/>
    <property type="evidence" value="ECO:0007669"/>
    <property type="project" value="TreeGrafter"/>
</dbReference>
<keyword evidence="5" id="KW-0735">Signal-anchor</keyword>
<dbReference type="GO" id="GO:0005794">
    <property type="term" value="C:Golgi apparatus"/>
    <property type="evidence" value="ECO:0007669"/>
    <property type="project" value="TreeGrafter"/>
</dbReference>
<dbReference type="Pfam" id="PF01793">
    <property type="entry name" value="Glyco_transf_15"/>
    <property type="match status" value="1"/>
</dbReference>